<dbReference type="Gramene" id="CDP10168">
    <property type="protein sequence ID" value="CDP10168"/>
    <property type="gene ID" value="GSCOC_T00030794001"/>
</dbReference>
<comment type="subcellular location">
    <subcellularLocation>
        <location evidence="6">Mitochondrion inner membrane</location>
        <topology evidence="6">Peripheral membrane protein</topology>
        <orientation evidence="6">Matrix side</orientation>
    </subcellularLocation>
</comment>
<comment type="function">
    <text evidence="6">Lyase that catalyzes the C1-decarboxylation of 4-hydroxy-3-methoxy-5-(all-trans-polyprenyl)benzoic acid into 2-methoxy-6-(all-trans-polyprenyl)phenol during ubiquinone biosynthesis.</text>
</comment>
<dbReference type="InterPro" id="IPR027540">
    <property type="entry name" value="Coq4_euk"/>
</dbReference>
<keyword evidence="6" id="KW-0862">Zinc</keyword>
<evidence type="ECO:0000256" key="1">
    <source>
        <dbReference type="ARBA" id="ARBA00022688"/>
    </source>
</evidence>
<feature type="binding site" evidence="6">
    <location>
        <position position="142"/>
    </location>
    <ligand>
        <name>Zn(2+)</name>
        <dbReference type="ChEBI" id="CHEBI:29105"/>
    </ligand>
</feature>
<dbReference type="FunCoup" id="A0A068URE7">
    <property type="interactions" value="1940"/>
</dbReference>
<dbReference type="GO" id="GO:0008270">
    <property type="term" value="F:zinc ion binding"/>
    <property type="evidence" value="ECO:0007669"/>
    <property type="project" value="UniProtKB-UniRule"/>
</dbReference>
<organism evidence="7 8">
    <name type="scientific">Coffea canephora</name>
    <name type="common">Robusta coffee</name>
    <dbReference type="NCBI Taxonomy" id="49390"/>
    <lineage>
        <taxon>Eukaryota</taxon>
        <taxon>Viridiplantae</taxon>
        <taxon>Streptophyta</taxon>
        <taxon>Embryophyta</taxon>
        <taxon>Tracheophyta</taxon>
        <taxon>Spermatophyta</taxon>
        <taxon>Magnoliopsida</taxon>
        <taxon>eudicotyledons</taxon>
        <taxon>Gunneridae</taxon>
        <taxon>Pentapetalae</taxon>
        <taxon>asterids</taxon>
        <taxon>lamiids</taxon>
        <taxon>Gentianales</taxon>
        <taxon>Rubiaceae</taxon>
        <taxon>Ixoroideae</taxon>
        <taxon>Gardenieae complex</taxon>
        <taxon>Bertiereae - Coffeeae clade</taxon>
        <taxon>Coffeeae</taxon>
        <taxon>Coffea</taxon>
    </lineage>
</organism>
<sequence length="229" mass="26037">MIEAARIRLNGWQRVAVALGSAAGALLDPRRADLIAALGETTGRPAFAKVLERMERSPEGRAVLKERPRVLSTEVGHAWDLPSNTFGAAYARFMGSRNFSPDDRPPVRFMETEELAYVAMRAREVHDFWHTLFGLPTNLIGESALKVIEFEQMLLPMCMMSVVGGTARFSEKQRRLFYQHYFPWALKAGLQCTDLMCVYYERHFHEDLEDVRRKWGIIPAPLPPRSDGV</sequence>
<name>A0A068URE7_COFCA</name>
<dbReference type="OMA" id="YYERHFH"/>
<accession>A0A068URE7</accession>
<evidence type="ECO:0000256" key="6">
    <source>
        <dbReference type="HAMAP-Rule" id="MF_03111"/>
    </source>
</evidence>
<comment type="subunit">
    <text evidence="6">Component of a multi-subunit COQ enzyme complex.</text>
</comment>
<dbReference type="UniPathway" id="UPA00232"/>
<dbReference type="PhylomeDB" id="A0A068URE7"/>
<evidence type="ECO:0000313" key="7">
    <source>
        <dbReference type="EMBL" id="CDP10168.1"/>
    </source>
</evidence>
<comment type="cofactor">
    <cofactor evidence="6">
        <name>Zn(2+)</name>
        <dbReference type="ChEBI" id="CHEBI:29105"/>
    </cofactor>
</comment>
<comment type="pathway">
    <text evidence="6">Cofactor biosynthesis; ubiquinone biosynthesis.</text>
</comment>
<dbReference type="Proteomes" id="UP000295252">
    <property type="component" value="Chromosome VIII"/>
</dbReference>
<dbReference type="AlphaFoldDB" id="A0A068URE7"/>
<protein>
    <recommendedName>
        <fullName evidence="6">Ubiquinone biosynthesis protein COQ4 homolog, mitochondrial</fullName>
    </recommendedName>
    <alternativeName>
        <fullName evidence="6">4-hydroxy-3-methoxy-5-polyprenylbenzoate decarboxylase</fullName>
        <ecNumber evidence="6">4.1.1.130</ecNumber>
    </alternativeName>
    <alternativeName>
        <fullName evidence="6">Coenzyme Q biosynthesis protein 4 homolog</fullName>
    </alternativeName>
</protein>
<dbReference type="Pfam" id="PF05019">
    <property type="entry name" value="Coq4"/>
    <property type="match status" value="1"/>
</dbReference>
<keyword evidence="1 6" id="KW-0831">Ubiquinone biosynthesis</keyword>
<dbReference type="EMBL" id="HG739127">
    <property type="protein sequence ID" value="CDP10168.1"/>
    <property type="molecule type" value="Genomic_DNA"/>
</dbReference>
<dbReference type="PANTHER" id="PTHR12922:SF7">
    <property type="entry name" value="UBIQUINONE BIOSYNTHESIS PROTEIN COQ4 HOMOLOG, MITOCHONDRIAL"/>
    <property type="match status" value="1"/>
</dbReference>
<dbReference type="InterPro" id="IPR007715">
    <property type="entry name" value="Coq4"/>
</dbReference>
<keyword evidence="4 6" id="KW-0472">Membrane</keyword>
<feature type="binding site" evidence="6">
    <location>
        <position position="126"/>
    </location>
    <ligand>
        <name>Zn(2+)</name>
        <dbReference type="ChEBI" id="CHEBI:29105"/>
    </ligand>
</feature>
<evidence type="ECO:0000256" key="5">
    <source>
        <dbReference type="ARBA" id="ARBA00023239"/>
    </source>
</evidence>
<dbReference type="InParanoid" id="A0A068URE7"/>
<dbReference type="GO" id="GO:0031314">
    <property type="term" value="C:extrinsic component of mitochondrial inner membrane"/>
    <property type="evidence" value="ECO:0007669"/>
    <property type="project" value="UniProtKB-UniRule"/>
</dbReference>
<evidence type="ECO:0000313" key="8">
    <source>
        <dbReference type="Proteomes" id="UP000295252"/>
    </source>
</evidence>
<dbReference type="GO" id="GO:0120539">
    <property type="term" value="F:4-hydroxy-3-methoxy-5-polyprenylbenzoate decarboxylase activity"/>
    <property type="evidence" value="ECO:0007669"/>
    <property type="project" value="UniProtKB-EC"/>
</dbReference>
<feature type="binding site" evidence="6">
    <location>
        <position position="130"/>
    </location>
    <ligand>
        <name>Zn(2+)</name>
        <dbReference type="ChEBI" id="CHEBI:29105"/>
    </ligand>
</feature>
<proteinExistence type="inferred from homology"/>
<keyword evidence="2 6" id="KW-0999">Mitochondrion inner membrane</keyword>
<comment type="similarity">
    <text evidence="6">Belongs to the COQ4 family.</text>
</comment>
<feature type="binding site" evidence="6">
    <location>
        <position position="127"/>
    </location>
    <ligand>
        <name>Zn(2+)</name>
        <dbReference type="ChEBI" id="CHEBI:29105"/>
    </ligand>
</feature>
<reference evidence="8" key="1">
    <citation type="journal article" date="2014" name="Science">
        <title>The coffee genome provides insight into the convergent evolution of caffeine biosynthesis.</title>
        <authorList>
            <person name="Denoeud F."/>
            <person name="Carretero-Paulet L."/>
            <person name="Dereeper A."/>
            <person name="Droc G."/>
            <person name="Guyot R."/>
            <person name="Pietrella M."/>
            <person name="Zheng C."/>
            <person name="Alberti A."/>
            <person name="Anthony F."/>
            <person name="Aprea G."/>
            <person name="Aury J.M."/>
            <person name="Bento P."/>
            <person name="Bernard M."/>
            <person name="Bocs S."/>
            <person name="Campa C."/>
            <person name="Cenci A."/>
            <person name="Combes M.C."/>
            <person name="Crouzillat D."/>
            <person name="Da Silva C."/>
            <person name="Daddiego L."/>
            <person name="De Bellis F."/>
            <person name="Dussert S."/>
            <person name="Garsmeur O."/>
            <person name="Gayraud T."/>
            <person name="Guignon V."/>
            <person name="Jahn K."/>
            <person name="Jamilloux V."/>
            <person name="Joet T."/>
            <person name="Labadie K."/>
            <person name="Lan T."/>
            <person name="Leclercq J."/>
            <person name="Lepelley M."/>
            <person name="Leroy T."/>
            <person name="Li L.T."/>
            <person name="Librado P."/>
            <person name="Lopez L."/>
            <person name="Munoz A."/>
            <person name="Noel B."/>
            <person name="Pallavicini A."/>
            <person name="Perrotta G."/>
            <person name="Poncet V."/>
            <person name="Pot D."/>
            <person name="Priyono X."/>
            <person name="Rigoreau M."/>
            <person name="Rouard M."/>
            <person name="Rozas J."/>
            <person name="Tranchant-Dubreuil C."/>
            <person name="VanBuren R."/>
            <person name="Zhang Q."/>
            <person name="Andrade A.C."/>
            <person name="Argout X."/>
            <person name="Bertrand B."/>
            <person name="de Kochko A."/>
            <person name="Graziosi G."/>
            <person name="Henry R.J."/>
            <person name="Jayarama X."/>
            <person name="Ming R."/>
            <person name="Nagai C."/>
            <person name="Rounsley S."/>
            <person name="Sankoff D."/>
            <person name="Giuliano G."/>
            <person name="Albert V.A."/>
            <person name="Wincker P."/>
            <person name="Lashermes P."/>
        </authorList>
    </citation>
    <scope>NUCLEOTIDE SEQUENCE [LARGE SCALE GENOMIC DNA]</scope>
    <source>
        <strain evidence="8">cv. DH200-94</strain>
    </source>
</reference>
<evidence type="ECO:0000256" key="3">
    <source>
        <dbReference type="ARBA" id="ARBA00023128"/>
    </source>
</evidence>
<evidence type="ECO:0000256" key="2">
    <source>
        <dbReference type="ARBA" id="ARBA00022792"/>
    </source>
</evidence>
<keyword evidence="8" id="KW-1185">Reference proteome</keyword>
<keyword evidence="6" id="KW-0479">Metal-binding</keyword>
<dbReference type="OrthoDB" id="4249at2759"/>
<comment type="catalytic activity">
    <reaction evidence="6">
        <text>a 4-hydroxy-3-methoxy-5-(all-trans-polyprenyl)benzoate + H(+) = a 2-methoxy-6-(all-trans-polyprenyl)phenol + CO2</text>
        <dbReference type="Rhea" id="RHEA:81179"/>
        <dbReference type="Rhea" id="RHEA-COMP:9551"/>
        <dbReference type="Rhea" id="RHEA-COMP:10931"/>
        <dbReference type="ChEBI" id="CHEBI:15378"/>
        <dbReference type="ChEBI" id="CHEBI:16526"/>
        <dbReference type="ChEBI" id="CHEBI:62731"/>
        <dbReference type="ChEBI" id="CHEBI:84443"/>
        <dbReference type="EC" id="4.1.1.130"/>
    </reaction>
</comment>
<gene>
    <name evidence="7" type="ORF">GSCOC_T00030794001</name>
</gene>
<keyword evidence="5 6" id="KW-0456">Lyase</keyword>
<dbReference type="STRING" id="49390.A0A068URE7"/>
<dbReference type="HAMAP" id="MF_03111">
    <property type="entry name" value="Coq4"/>
    <property type="match status" value="1"/>
</dbReference>
<keyword evidence="3 6" id="KW-0496">Mitochondrion</keyword>
<dbReference type="EC" id="4.1.1.130" evidence="6"/>
<dbReference type="PANTHER" id="PTHR12922">
    <property type="entry name" value="UBIQUINONE BIOSYNTHESIS PROTEIN"/>
    <property type="match status" value="1"/>
</dbReference>
<evidence type="ECO:0000256" key="4">
    <source>
        <dbReference type="ARBA" id="ARBA00023136"/>
    </source>
</evidence>